<evidence type="ECO:0000256" key="2">
    <source>
        <dbReference type="ARBA" id="ARBA00012553"/>
    </source>
</evidence>
<dbReference type="AlphaFoldDB" id="C6XEF2"/>
<dbReference type="EC" id="4.2.3.153" evidence="2"/>
<dbReference type="GO" id="GO:0016829">
    <property type="term" value="F:lyase activity"/>
    <property type="evidence" value="ECO:0007669"/>
    <property type="project" value="UniProtKB-KW"/>
</dbReference>
<evidence type="ECO:0000256" key="3">
    <source>
        <dbReference type="ARBA" id="ARBA00023239"/>
    </source>
</evidence>
<dbReference type="OrthoDB" id="2111523at2"/>
<comment type="function">
    <text evidence="1">Catalyzes the formation of 4-(hydroxymethyl)-2-furancarboxaldehyde phosphate (4-HFC-P) from two molecules of glyceraldehyde-3-P (GA-3-P).</text>
</comment>
<evidence type="ECO:0000256" key="6">
    <source>
        <dbReference type="ARBA" id="ARBA00047628"/>
    </source>
</evidence>
<protein>
    <recommendedName>
        <fullName evidence="2">(5-formylfuran-3-yl)methyl phosphate synthase</fullName>
        <ecNumber evidence="2">4.2.3.153</ecNumber>
    </recommendedName>
    <alternativeName>
        <fullName evidence="5">4-(hydroxymethyl)-2-furancarboxaldehyde-phosphate synthase</fullName>
    </alternativeName>
</protein>
<dbReference type="KEGG" id="mei:Msip34_1682"/>
<dbReference type="PIRSF" id="PIRSF015957">
    <property type="entry name" value="UCP015957"/>
    <property type="match status" value="1"/>
</dbReference>
<keyword evidence="9" id="KW-1185">Reference proteome</keyword>
<evidence type="ECO:0000256" key="5">
    <source>
        <dbReference type="ARBA" id="ARBA00032523"/>
    </source>
</evidence>
<name>C6XEF2_METGS</name>
<dbReference type="Proteomes" id="UP000002743">
    <property type="component" value="Chromosome"/>
</dbReference>
<sequence>MSRLLASVNSLQETELVLSLADIIDLKNPAMGALGALPIEVIEQIVRYVDGRKPISATIGDLVMEPKPVLAAIQAVAATGVDIVKVGMFAGEQLACIEAIKPIARSGTKVVAVLFADSQQTFLPLEVFAEAGFYGVMQDTAIKNGSSLLDHQDLPQLRAFVQEARVNDLICGLAGSLRVSDIETLAALKPDYLGFRSALCQNGNRTKTISATSAAAVQEMLFNCNMALKGALAV</sequence>
<evidence type="ECO:0000256" key="1">
    <source>
        <dbReference type="ARBA" id="ARBA00003810"/>
    </source>
</evidence>
<gene>
    <name evidence="8" type="ordered locus">Msip34_1682</name>
</gene>
<dbReference type="Pfam" id="PF04476">
    <property type="entry name" value="4HFCP_synth"/>
    <property type="match status" value="1"/>
</dbReference>
<dbReference type="SUPFAM" id="SSF51366">
    <property type="entry name" value="Ribulose-phoshate binding barrel"/>
    <property type="match status" value="1"/>
</dbReference>
<proteinExistence type="predicted"/>
<dbReference type="RefSeq" id="WP_015830340.1">
    <property type="nucleotide sequence ID" value="NC_012969.1"/>
</dbReference>
<evidence type="ECO:0000256" key="7">
    <source>
        <dbReference type="PIRSR" id="PIRSR015957-1"/>
    </source>
</evidence>
<dbReference type="NCBIfam" id="NF002576">
    <property type="entry name" value="PRK02227.1-5"/>
    <property type="match status" value="1"/>
</dbReference>
<evidence type="ECO:0000313" key="8">
    <source>
        <dbReference type="EMBL" id="ACT50927.1"/>
    </source>
</evidence>
<feature type="active site" description="Schiff-base intermediate with substrate" evidence="7">
    <location>
        <position position="27"/>
    </location>
</feature>
<dbReference type="STRING" id="582744.Msip34_1682"/>
<evidence type="ECO:0000313" key="9">
    <source>
        <dbReference type="Proteomes" id="UP000002743"/>
    </source>
</evidence>
<reference evidence="8 9" key="2">
    <citation type="journal article" date="2011" name="J. Bacteriol.">
        <title>Genomes of three methylotrophs from a single niche uncover genetic and metabolic divergence of Methylophilaceae.</title>
        <authorList>
            <person name="Lapidus A."/>
            <person name="Clum A."/>
            <person name="Labutti K."/>
            <person name="Kaluzhnaya M.G."/>
            <person name="Lim S."/>
            <person name="Beck D.A."/>
            <person name="Glavina Del Rio T."/>
            <person name="Nolan M."/>
            <person name="Mavromatis K."/>
            <person name="Huntemann M."/>
            <person name="Lucas S."/>
            <person name="Lidstrom M.E."/>
            <person name="Ivanova N."/>
            <person name="Chistoserdova L."/>
        </authorList>
    </citation>
    <scope>NUCLEOTIDE SEQUENCE [LARGE SCALE GENOMIC DNA]</scope>
    <source>
        <strain evidence="8 9">SIP3-4</strain>
    </source>
</reference>
<dbReference type="EMBL" id="CP001674">
    <property type="protein sequence ID" value="ACT50927.1"/>
    <property type="molecule type" value="Genomic_DNA"/>
</dbReference>
<keyword evidence="4" id="KW-0704">Schiff base</keyword>
<evidence type="ECO:0000256" key="4">
    <source>
        <dbReference type="ARBA" id="ARBA00023270"/>
    </source>
</evidence>
<dbReference type="eggNOG" id="COG1891">
    <property type="taxonomic scope" value="Bacteria"/>
</dbReference>
<dbReference type="HOGENOM" id="CLU_068659_0_0_4"/>
<accession>C6XEF2</accession>
<organism evidence="8 9">
    <name type="scientific">Methylovorus glucosotrophus (strain SIP3-4)</name>
    <dbReference type="NCBI Taxonomy" id="582744"/>
    <lineage>
        <taxon>Bacteria</taxon>
        <taxon>Pseudomonadati</taxon>
        <taxon>Pseudomonadota</taxon>
        <taxon>Betaproteobacteria</taxon>
        <taxon>Nitrosomonadales</taxon>
        <taxon>Methylophilaceae</taxon>
        <taxon>Methylovorus</taxon>
    </lineage>
</organism>
<comment type="catalytic activity">
    <reaction evidence="6">
        <text>2 D-glyceraldehyde 3-phosphate = 4-(hydroxymethyl)-2-furancarboxaldehyde phosphate + phosphate + 2 H2O</text>
        <dbReference type="Rhea" id="RHEA:43536"/>
        <dbReference type="ChEBI" id="CHEBI:15377"/>
        <dbReference type="ChEBI" id="CHEBI:43474"/>
        <dbReference type="ChEBI" id="CHEBI:59776"/>
        <dbReference type="ChEBI" id="CHEBI:83407"/>
        <dbReference type="EC" id="4.2.3.153"/>
    </reaction>
</comment>
<reference evidence="9" key="1">
    <citation type="submission" date="2009-07" db="EMBL/GenBank/DDBJ databases">
        <title>Complete sequence of chromosome of Methylovorus sp. SIP3-4.</title>
        <authorList>
            <person name="Lucas S."/>
            <person name="Copeland A."/>
            <person name="Lapidus A."/>
            <person name="Glavina del Rio T."/>
            <person name="Tice H."/>
            <person name="Bruce D."/>
            <person name="Goodwin L."/>
            <person name="Pitluck S."/>
            <person name="Clum A."/>
            <person name="Larimer F."/>
            <person name="Land M."/>
            <person name="Hauser L."/>
            <person name="Kyrpides N."/>
            <person name="Mikhailova N."/>
            <person name="Kayluzhnaya M."/>
            <person name="Chistoserdova L."/>
        </authorList>
    </citation>
    <scope>NUCLEOTIDE SEQUENCE [LARGE SCALE GENOMIC DNA]</scope>
    <source>
        <strain evidence="9">SIP3-4</strain>
    </source>
</reference>
<keyword evidence="3" id="KW-0456">Lyase</keyword>
<dbReference type="InterPro" id="IPR007565">
    <property type="entry name" value="4HFCP_synth"/>
</dbReference>
<dbReference type="InterPro" id="IPR011060">
    <property type="entry name" value="RibuloseP-bd_barrel"/>
</dbReference>
<feature type="active site" description="Proton acceptor" evidence="7">
    <location>
        <position position="85"/>
    </location>
</feature>